<evidence type="ECO:0000313" key="15">
    <source>
        <dbReference type="Proteomes" id="UP000234789"/>
    </source>
</evidence>
<dbReference type="InterPro" id="IPR013221">
    <property type="entry name" value="Mur_ligase_cen"/>
</dbReference>
<dbReference type="GO" id="GO:0008360">
    <property type="term" value="P:regulation of cell shape"/>
    <property type="evidence" value="ECO:0007669"/>
    <property type="project" value="UniProtKB-KW"/>
</dbReference>
<dbReference type="Pfam" id="PF08245">
    <property type="entry name" value="Mur_ligase_M"/>
    <property type="match status" value="1"/>
</dbReference>
<evidence type="ECO:0000259" key="11">
    <source>
        <dbReference type="Pfam" id="PF01225"/>
    </source>
</evidence>
<dbReference type="InterPro" id="IPR051046">
    <property type="entry name" value="MurCDEF_CellWall_CoF430Synth"/>
</dbReference>
<evidence type="ECO:0000259" key="12">
    <source>
        <dbReference type="Pfam" id="PF02875"/>
    </source>
</evidence>
<feature type="domain" description="Mur ligase C-terminal" evidence="12">
    <location>
        <begin position="374"/>
        <end position="503"/>
    </location>
</feature>
<comment type="function">
    <text evidence="10">Involved in cell wall formation. Catalyzes the final step in the synthesis of UDP-N-acetylmuramoyl-pentapeptide, the precursor of murein.</text>
</comment>
<dbReference type="PANTHER" id="PTHR43024:SF1">
    <property type="entry name" value="UDP-N-ACETYLMURAMOYL-TRIPEPTIDE--D-ALANYL-D-ALANINE LIGASE"/>
    <property type="match status" value="1"/>
</dbReference>
<comment type="subcellular location">
    <subcellularLocation>
        <location evidence="10">Cytoplasm</location>
    </subcellularLocation>
</comment>
<keyword evidence="7 10" id="KW-0573">Peptidoglycan synthesis</keyword>
<dbReference type="EMBL" id="NFEZ01000004">
    <property type="protein sequence ID" value="PLT46489.1"/>
    <property type="molecule type" value="Genomic_DNA"/>
</dbReference>
<protein>
    <recommendedName>
        <fullName evidence="10">UDP-N-acetylmuramoyl-tripeptide--D-alanyl-D-alanine ligase</fullName>
        <ecNumber evidence="10">6.3.2.10</ecNumber>
    </recommendedName>
    <alternativeName>
        <fullName evidence="10">D-alanyl-D-alanine-adding enzyme</fullName>
    </alternativeName>
</protein>
<dbReference type="InterPro" id="IPR036565">
    <property type="entry name" value="Mur-like_cat_sf"/>
</dbReference>
<dbReference type="HAMAP" id="MF_02019">
    <property type="entry name" value="MurF"/>
    <property type="match status" value="1"/>
</dbReference>
<keyword evidence="3 10" id="KW-0132">Cell division</keyword>
<feature type="domain" description="Mur ligase central" evidence="13">
    <location>
        <begin position="131"/>
        <end position="352"/>
    </location>
</feature>
<gene>
    <name evidence="10" type="primary">murF</name>
    <name evidence="14" type="ORF">B8V81_4920</name>
</gene>
<keyword evidence="2 10" id="KW-0436">Ligase</keyword>
<dbReference type="AlphaFoldDB" id="A0A2N5N860"/>
<keyword evidence="4 10" id="KW-0547">Nucleotide-binding</keyword>
<name>A0A2N5N860_9BACL</name>
<evidence type="ECO:0000313" key="14">
    <source>
        <dbReference type="EMBL" id="PLT46489.1"/>
    </source>
</evidence>
<evidence type="ECO:0000256" key="3">
    <source>
        <dbReference type="ARBA" id="ARBA00022618"/>
    </source>
</evidence>
<sequence>MIRRKLSTIAEMSSGRLGPGYIDVPEGAEPSSLELPAGGWTDLLVQGVTTDSRRIGEGQLFVPLTGDSFDGHDYVEAAFRQGAAAALWSLDRELPASLAGKPLVLVEDPLEALQNLAAAYRAELRTLIVGITGSNGKTTTKDMTAAALGSVMRVHKTAGNLNNHIGLPLTVLELPEDAEAAVLEMGMSGLREIALLTNIARPDIAIITNIGDAHLLQLGSREMIARAKLEIVEGLRPGGLLLVSADEPLIAAELGRTTLPRGAQVRTFGASPRSDWRAAGIEVGAQSCAFTVKAGPAAGFRLAAAPGPRPAADETAAPAEEACESCFPQVRIEIPVPGVHNVHNALAAIAAATAVGVPAEAVASGLRAMQLTGMRIQPVAAACGAMILNDAYNANPTAVRAAVDLVAGLTGYRRKWIVLSDMRELGETEQELHRETGAYITPDKADAVLTWGELSAYTSAGAAEAFGERAAEAVRHFDSQESLILAIREELDPRDLVLVKGSRTMHMERVVEALQR</sequence>
<dbReference type="InterPro" id="IPR000713">
    <property type="entry name" value="Mur_ligase_N"/>
</dbReference>
<reference evidence="14 15" key="1">
    <citation type="submission" date="2017-05" db="EMBL/GenBank/DDBJ databases">
        <title>Functional genome analysis of Paenibacillus pasadenensis strain R16: insights on endophytic life style and antifungal activity.</title>
        <authorList>
            <person name="Passera A."/>
            <person name="Marcolungo L."/>
            <person name="Casati P."/>
            <person name="Brasca M."/>
            <person name="Quaglino F."/>
            <person name="Delledonne M."/>
        </authorList>
    </citation>
    <scope>NUCLEOTIDE SEQUENCE [LARGE SCALE GENOMIC DNA]</scope>
    <source>
        <strain evidence="14 15">R16</strain>
    </source>
</reference>
<dbReference type="GO" id="GO:0051301">
    <property type="term" value="P:cell division"/>
    <property type="evidence" value="ECO:0007669"/>
    <property type="project" value="UniProtKB-KW"/>
</dbReference>
<dbReference type="InterPro" id="IPR004101">
    <property type="entry name" value="Mur_ligase_C"/>
</dbReference>
<proteinExistence type="inferred from homology"/>
<comment type="catalytic activity">
    <reaction evidence="10">
        <text>D-alanyl-D-alanine + UDP-N-acetyl-alpha-D-muramoyl-L-alanyl-gamma-D-glutamyl-meso-2,6-diaminopimelate + ATP = UDP-N-acetyl-alpha-D-muramoyl-L-alanyl-gamma-D-glutamyl-meso-2,6-diaminopimeloyl-D-alanyl-D-alanine + ADP + phosphate + H(+)</text>
        <dbReference type="Rhea" id="RHEA:28374"/>
        <dbReference type="ChEBI" id="CHEBI:15378"/>
        <dbReference type="ChEBI" id="CHEBI:30616"/>
        <dbReference type="ChEBI" id="CHEBI:43474"/>
        <dbReference type="ChEBI" id="CHEBI:57822"/>
        <dbReference type="ChEBI" id="CHEBI:61386"/>
        <dbReference type="ChEBI" id="CHEBI:83905"/>
        <dbReference type="ChEBI" id="CHEBI:456216"/>
        <dbReference type="EC" id="6.3.2.10"/>
    </reaction>
</comment>
<evidence type="ECO:0000256" key="1">
    <source>
        <dbReference type="ARBA" id="ARBA00022490"/>
    </source>
</evidence>
<accession>A0A2N5N860</accession>
<dbReference type="Gene3D" id="3.40.1390.10">
    <property type="entry name" value="MurE/MurF, N-terminal domain"/>
    <property type="match status" value="1"/>
</dbReference>
<keyword evidence="9 10" id="KW-0961">Cell wall biogenesis/degradation</keyword>
<dbReference type="Pfam" id="PF02875">
    <property type="entry name" value="Mur_ligase_C"/>
    <property type="match status" value="1"/>
</dbReference>
<dbReference type="PANTHER" id="PTHR43024">
    <property type="entry name" value="UDP-N-ACETYLMURAMOYL-TRIPEPTIDE--D-ALANYL-D-ALANINE LIGASE"/>
    <property type="match status" value="1"/>
</dbReference>
<dbReference type="GO" id="GO:0005524">
    <property type="term" value="F:ATP binding"/>
    <property type="evidence" value="ECO:0007669"/>
    <property type="project" value="UniProtKB-UniRule"/>
</dbReference>
<evidence type="ECO:0000256" key="5">
    <source>
        <dbReference type="ARBA" id="ARBA00022840"/>
    </source>
</evidence>
<dbReference type="EC" id="6.3.2.10" evidence="10"/>
<dbReference type="GO" id="GO:0005737">
    <property type="term" value="C:cytoplasm"/>
    <property type="evidence" value="ECO:0007669"/>
    <property type="project" value="UniProtKB-SubCell"/>
</dbReference>
<evidence type="ECO:0000256" key="10">
    <source>
        <dbReference type="HAMAP-Rule" id="MF_02019"/>
    </source>
</evidence>
<dbReference type="InterPro" id="IPR005863">
    <property type="entry name" value="UDP-N-AcMur_synth"/>
</dbReference>
<dbReference type="Pfam" id="PF01225">
    <property type="entry name" value="Mur_ligase"/>
    <property type="match status" value="1"/>
</dbReference>
<evidence type="ECO:0000259" key="13">
    <source>
        <dbReference type="Pfam" id="PF08245"/>
    </source>
</evidence>
<dbReference type="SUPFAM" id="SSF53623">
    <property type="entry name" value="MurD-like peptide ligases, catalytic domain"/>
    <property type="match status" value="1"/>
</dbReference>
<dbReference type="InterPro" id="IPR035911">
    <property type="entry name" value="MurE/MurF_N"/>
</dbReference>
<dbReference type="GO" id="GO:0047480">
    <property type="term" value="F:UDP-N-acetylmuramoyl-tripeptide-D-alanyl-D-alanine ligase activity"/>
    <property type="evidence" value="ECO:0007669"/>
    <property type="project" value="UniProtKB-UniRule"/>
</dbReference>
<evidence type="ECO:0000256" key="9">
    <source>
        <dbReference type="ARBA" id="ARBA00023316"/>
    </source>
</evidence>
<keyword evidence="5 10" id="KW-0067">ATP-binding</keyword>
<evidence type="ECO:0000256" key="7">
    <source>
        <dbReference type="ARBA" id="ARBA00022984"/>
    </source>
</evidence>
<dbReference type="RefSeq" id="WP_101809355.1">
    <property type="nucleotide sequence ID" value="NZ_BIMM01000008.1"/>
</dbReference>
<feature type="binding site" evidence="10">
    <location>
        <begin position="133"/>
        <end position="139"/>
    </location>
    <ligand>
        <name>ATP</name>
        <dbReference type="ChEBI" id="CHEBI:30616"/>
    </ligand>
</feature>
<dbReference type="InterPro" id="IPR036615">
    <property type="entry name" value="Mur_ligase_C_dom_sf"/>
</dbReference>
<dbReference type="GO" id="GO:0008766">
    <property type="term" value="F:UDP-N-acetylmuramoylalanyl-D-glutamyl-2,6-diaminopimelate-D-alanyl-D-alanine ligase activity"/>
    <property type="evidence" value="ECO:0007669"/>
    <property type="project" value="RHEA"/>
</dbReference>
<dbReference type="SUPFAM" id="SSF63418">
    <property type="entry name" value="MurE/MurF N-terminal domain"/>
    <property type="match status" value="1"/>
</dbReference>
<dbReference type="GO" id="GO:0009252">
    <property type="term" value="P:peptidoglycan biosynthetic process"/>
    <property type="evidence" value="ECO:0007669"/>
    <property type="project" value="UniProtKB-UniRule"/>
</dbReference>
<comment type="caution">
    <text evidence="14">The sequence shown here is derived from an EMBL/GenBank/DDBJ whole genome shotgun (WGS) entry which is preliminary data.</text>
</comment>
<evidence type="ECO:0000256" key="6">
    <source>
        <dbReference type="ARBA" id="ARBA00022960"/>
    </source>
</evidence>
<dbReference type="GO" id="GO:0071555">
    <property type="term" value="P:cell wall organization"/>
    <property type="evidence" value="ECO:0007669"/>
    <property type="project" value="UniProtKB-KW"/>
</dbReference>
<comment type="similarity">
    <text evidence="10">Belongs to the MurCDEF family. MurF subfamily.</text>
</comment>
<evidence type="ECO:0000256" key="2">
    <source>
        <dbReference type="ARBA" id="ARBA00022598"/>
    </source>
</evidence>
<evidence type="ECO:0000256" key="4">
    <source>
        <dbReference type="ARBA" id="ARBA00022741"/>
    </source>
</evidence>
<dbReference type="Gene3D" id="3.40.1190.10">
    <property type="entry name" value="Mur-like, catalytic domain"/>
    <property type="match status" value="1"/>
</dbReference>
<dbReference type="Gene3D" id="3.90.190.20">
    <property type="entry name" value="Mur ligase, C-terminal domain"/>
    <property type="match status" value="1"/>
</dbReference>
<keyword evidence="8 10" id="KW-0131">Cell cycle</keyword>
<dbReference type="OrthoDB" id="9801978at2"/>
<keyword evidence="1 10" id="KW-0963">Cytoplasm</keyword>
<keyword evidence="6 10" id="KW-0133">Cell shape</keyword>
<keyword evidence="15" id="KW-1185">Reference proteome</keyword>
<feature type="domain" description="Mur ligase N-terminal catalytic" evidence="11">
    <location>
        <begin position="45"/>
        <end position="121"/>
    </location>
</feature>
<dbReference type="SUPFAM" id="SSF53244">
    <property type="entry name" value="MurD-like peptide ligases, peptide-binding domain"/>
    <property type="match status" value="1"/>
</dbReference>
<evidence type="ECO:0000256" key="8">
    <source>
        <dbReference type="ARBA" id="ARBA00023306"/>
    </source>
</evidence>
<dbReference type="Proteomes" id="UP000234789">
    <property type="component" value="Unassembled WGS sequence"/>
</dbReference>
<dbReference type="UniPathway" id="UPA00219"/>
<organism evidence="14 15">
    <name type="scientific">Paenibacillus pasadenensis</name>
    <dbReference type="NCBI Taxonomy" id="217090"/>
    <lineage>
        <taxon>Bacteria</taxon>
        <taxon>Bacillati</taxon>
        <taxon>Bacillota</taxon>
        <taxon>Bacilli</taxon>
        <taxon>Bacillales</taxon>
        <taxon>Paenibacillaceae</taxon>
        <taxon>Paenibacillus</taxon>
    </lineage>
</organism>
<comment type="pathway">
    <text evidence="10">Cell wall biogenesis; peptidoglycan biosynthesis.</text>
</comment>